<accession>A0ABP8MCA2</accession>
<keyword evidence="1" id="KW-0732">Signal</keyword>
<name>A0ABP8MCA2_9BACT</name>
<dbReference type="InterPro" id="IPR036514">
    <property type="entry name" value="SGNH_hydro_sf"/>
</dbReference>
<evidence type="ECO:0000259" key="2">
    <source>
        <dbReference type="Pfam" id="PF13472"/>
    </source>
</evidence>
<dbReference type="InterPro" id="IPR051532">
    <property type="entry name" value="Ester_Hydrolysis_Enzymes"/>
</dbReference>
<organism evidence="3 4">
    <name type="scientific">Novipirellula rosea</name>
    <dbReference type="NCBI Taxonomy" id="1031540"/>
    <lineage>
        <taxon>Bacteria</taxon>
        <taxon>Pseudomonadati</taxon>
        <taxon>Planctomycetota</taxon>
        <taxon>Planctomycetia</taxon>
        <taxon>Pirellulales</taxon>
        <taxon>Pirellulaceae</taxon>
        <taxon>Novipirellula</taxon>
    </lineage>
</organism>
<dbReference type="InterPro" id="IPR013830">
    <property type="entry name" value="SGNH_hydro"/>
</dbReference>
<dbReference type="Pfam" id="PF13472">
    <property type="entry name" value="Lipase_GDSL_2"/>
    <property type="match status" value="1"/>
</dbReference>
<dbReference type="EMBL" id="BAABGA010000011">
    <property type="protein sequence ID" value="GAA4447207.1"/>
    <property type="molecule type" value="Genomic_DNA"/>
</dbReference>
<dbReference type="Gene3D" id="3.40.50.1110">
    <property type="entry name" value="SGNH hydrolase"/>
    <property type="match status" value="1"/>
</dbReference>
<protein>
    <recommendedName>
        <fullName evidence="2">SGNH hydrolase-type esterase domain-containing protein</fullName>
    </recommendedName>
</protein>
<sequence>MTKNMILIAIAVCGMMLAGDLRAEENPAAFAAPRETTGKHQWVANHYARMMALADQSPEKFKIVFVGDSITKKWLDLSGSLWADNFGDVDSPYYALNLGVPGDRTEHVLYRLKSKADGGLGNLDNPAIQPKVIVLMIGTNNLFPPHNAQQIAGGIEAVAERLRELRPDAALVICSMIPCHNPDKNKQQVIPANETLPALAERMGDNVHFLDLYPAFLNERDEKDQNFYVDGLHINEQGYEVWLRRMMPILKMTLH</sequence>
<dbReference type="Proteomes" id="UP001500840">
    <property type="component" value="Unassembled WGS sequence"/>
</dbReference>
<dbReference type="SUPFAM" id="SSF52266">
    <property type="entry name" value="SGNH hydrolase"/>
    <property type="match status" value="1"/>
</dbReference>
<gene>
    <name evidence="3" type="ORF">GCM10023156_08950</name>
</gene>
<evidence type="ECO:0000256" key="1">
    <source>
        <dbReference type="SAM" id="SignalP"/>
    </source>
</evidence>
<keyword evidence="4" id="KW-1185">Reference proteome</keyword>
<dbReference type="PANTHER" id="PTHR30383:SF32">
    <property type="entry name" value="SGNH-HYDROLASE"/>
    <property type="match status" value="1"/>
</dbReference>
<feature type="chain" id="PRO_5045903272" description="SGNH hydrolase-type esterase domain-containing protein" evidence="1">
    <location>
        <begin position="24"/>
        <end position="255"/>
    </location>
</feature>
<feature type="signal peptide" evidence="1">
    <location>
        <begin position="1"/>
        <end position="23"/>
    </location>
</feature>
<feature type="domain" description="SGNH hydrolase-type esterase" evidence="2">
    <location>
        <begin position="65"/>
        <end position="241"/>
    </location>
</feature>
<comment type="caution">
    <text evidence="3">The sequence shown here is derived from an EMBL/GenBank/DDBJ whole genome shotgun (WGS) entry which is preliminary data.</text>
</comment>
<dbReference type="PANTHER" id="PTHR30383">
    <property type="entry name" value="THIOESTERASE 1/PROTEASE 1/LYSOPHOSPHOLIPASE L1"/>
    <property type="match status" value="1"/>
</dbReference>
<evidence type="ECO:0000313" key="3">
    <source>
        <dbReference type="EMBL" id="GAA4447207.1"/>
    </source>
</evidence>
<proteinExistence type="predicted"/>
<reference evidence="4" key="1">
    <citation type="journal article" date="2019" name="Int. J. Syst. Evol. Microbiol.">
        <title>The Global Catalogue of Microorganisms (GCM) 10K type strain sequencing project: providing services to taxonomists for standard genome sequencing and annotation.</title>
        <authorList>
            <consortium name="The Broad Institute Genomics Platform"/>
            <consortium name="The Broad Institute Genome Sequencing Center for Infectious Disease"/>
            <person name="Wu L."/>
            <person name="Ma J."/>
        </authorList>
    </citation>
    <scope>NUCLEOTIDE SEQUENCE [LARGE SCALE GENOMIC DNA]</scope>
    <source>
        <strain evidence="4">JCM 17759</strain>
    </source>
</reference>
<evidence type="ECO:0000313" key="4">
    <source>
        <dbReference type="Proteomes" id="UP001500840"/>
    </source>
</evidence>